<organism evidence="1 2">
    <name type="scientific">Rubripirellula reticaptiva</name>
    <dbReference type="NCBI Taxonomy" id="2528013"/>
    <lineage>
        <taxon>Bacteria</taxon>
        <taxon>Pseudomonadati</taxon>
        <taxon>Planctomycetota</taxon>
        <taxon>Planctomycetia</taxon>
        <taxon>Pirellulales</taxon>
        <taxon>Pirellulaceae</taxon>
        <taxon>Rubripirellula</taxon>
    </lineage>
</organism>
<accession>A0A5C6F754</accession>
<comment type="caution">
    <text evidence="1">The sequence shown here is derived from an EMBL/GenBank/DDBJ whole genome shotgun (WGS) entry which is preliminary data.</text>
</comment>
<dbReference type="OrthoDB" id="5288100at2"/>
<evidence type="ECO:0000313" key="2">
    <source>
        <dbReference type="Proteomes" id="UP000317977"/>
    </source>
</evidence>
<dbReference type="Gene3D" id="3.40.50.620">
    <property type="entry name" value="HUPs"/>
    <property type="match status" value="1"/>
</dbReference>
<dbReference type="Pfam" id="PF04244">
    <property type="entry name" value="DPRP"/>
    <property type="match status" value="1"/>
</dbReference>
<keyword evidence="2" id="KW-1185">Reference proteome</keyword>
<keyword evidence="1" id="KW-0456">Lyase</keyword>
<name>A0A5C6F754_9BACT</name>
<dbReference type="PANTHER" id="PTHR38657">
    <property type="entry name" value="SLR1343 PROTEIN"/>
    <property type="match status" value="1"/>
</dbReference>
<evidence type="ECO:0000313" key="1">
    <source>
        <dbReference type="EMBL" id="TWU56267.1"/>
    </source>
</evidence>
<dbReference type="Gene3D" id="1.10.579.10">
    <property type="entry name" value="DNA Cyclobutane Dipyrimidine Photolyase, subunit A, domain 3"/>
    <property type="match status" value="1"/>
</dbReference>
<dbReference type="PANTHER" id="PTHR38657:SF1">
    <property type="entry name" value="SLR1343 PROTEIN"/>
    <property type="match status" value="1"/>
</dbReference>
<protein>
    <submittedName>
        <fullName evidence="1">Deoxyribodipyrimidine photo-lyase-related protein</fullName>
    </submittedName>
</protein>
<dbReference type="Proteomes" id="UP000317977">
    <property type="component" value="Unassembled WGS sequence"/>
</dbReference>
<dbReference type="InterPro" id="IPR007357">
    <property type="entry name" value="PhrB-like"/>
</dbReference>
<dbReference type="EMBL" id="SJPX01000002">
    <property type="protein sequence ID" value="TWU56267.1"/>
    <property type="molecule type" value="Genomic_DNA"/>
</dbReference>
<dbReference type="InterPro" id="IPR052551">
    <property type="entry name" value="UV-DNA_repair_photolyase"/>
</dbReference>
<reference evidence="1 2" key="1">
    <citation type="submission" date="2019-02" db="EMBL/GenBank/DDBJ databases">
        <title>Deep-cultivation of Planctomycetes and their phenomic and genomic characterization uncovers novel biology.</title>
        <authorList>
            <person name="Wiegand S."/>
            <person name="Jogler M."/>
            <person name="Boedeker C."/>
            <person name="Pinto D."/>
            <person name="Vollmers J."/>
            <person name="Rivas-Marin E."/>
            <person name="Kohn T."/>
            <person name="Peeters S.H."/>
            <person name="Heuer A."/>
            <person name="Rast P."/>
            <person name="Oberbeckmann S."/>
            <person name="Bunk B."/>
            <person name="Jeske O."/>
            <person name="Meyerdierks A."/>
            <person name="Storesund J.E."/>
            <person name="Kallscheuer N."/>
            <person name="Luecker S."/>
            <person name="Lage O.M."/>
            <person name="Pohl T."/>
            <person name="Merkel B.J."/>
            <person name="Hornburger P."/>
            <person name="Mueller R.-W."/>
            <person name="Bruemmer F."/>
            <person name="Labrenz M."/>
            <person name="Spormann A.M."/>
            <person name="Op Den Camp H."/>
            <person name="Overmann J."/>
            <person name="Amann R."/>
            <person name="Jetten M.S.M."/>
            <person name="Mascher T."/>
            <person name="Medema M.H."/>
            <person name="Devos D.P."/>
            <person name="Kaster A.-K."/>
            <person name="Ovreas L."/>
            <person name="Rohde M."/>
            <person name="Galperin M.Y."/>
            <person name="Jogler C."/>
        </authorList>
    </citation>
    <scope>NUCLEOTIDE SEQUENCE [LARGE SCALE GENOMIC DNA]</scope>
    <source>
        <strain evidence="1 2">Poly59</strain>
    </source>
</reference>
<sequence>MILLIFPNQLFAKHPGLELNPSRVILFEDPLFFSDHRYAMRFHKQKLWLHRASMKRYEADLQEQGYETQYVDFGAELADQLAKSIDPKDRPDHTLCYIDPTDFVLQKRLHKACENLGMDGQVLPNPGFLNSPEQNREYRAGKKRWFMADFYKWQRQRLDILMDGDQPQGGQWSFDDENRKKIPKKLLATVPEIPTLDRDKIDDEARDYVAKRFSDHPGSLDQLYYPTSHRSAKKWLDHFLANRFDHFGDYEDAIAAGESWLWHSVLTPALNTGLLTPDDVVDASIAYAEKNTVPLNSLEGFLRQVIGWREFMRATYEDLGVPMRTTNRWQHHRAMPDSFYNATTGIAPVDDTIRRILDTGYCHHIERLMVLGGFMFLCEIDPDDIYQWFMEMFIDSYDWVMVPNVYAMSQNADGGKITTKPYFSGSSYIRKMSHYKKEPWCEIWDGLYWRWIWNHVDELSKNPRWAMMCSMAKKMDTTKREQHLSKAEKFLEKLR</sequence>
<dbReference type="SUPFAM" id="SSF48173">
    <property type="entry name" value="Cryptochrome/photolyase FAD-binding domain"/>
    <property type="match status" value="1"/>
</dbReference>
<dbReference type="InterPro" id="IPR014729">
    <property type="entry name" value="Rossmann-like_a/b/a_fold"/>
</dbReference>
<dbReference type="InterPro" id="IPR036134">
    <property type="entry name" value="Crypto/Photolyase_FAD-like_sf"/>
</dbReference>
<proteinExistence type="predicted"/>
<dbReference type="RefSeq" id="WP_146534282.1">
    <property type="nucleotide sequence ID" value="NZ_SJPX01000002.1"/>
</dbReference>
<dbReference type="Gene3D" id="1.10.10.1710">
    <property type="entry name" value="Deoxyribodipyrimidine photolyase-related"/>
    <property type="match status" value="1"/>
</dbReference>
<dbReference type="Gene3D" id="1.25.40.80">
    <property type="match status" value="1"/>
</dbReference>
<gene>
    <name evidence="1" type="ORF">Poly59_25710</name>
</gene>
<dbReference type="GO" id="GO:0016829">
    <property type="term" value="F:lyase activity"/>
    <property type="evidence" value="ECO:0007669"/>
    <property type="project" value="UniProtKB-KW"/>
</dbReference>
<dbReference type="AlphaFoldDB" id="A0A5C6F754"/>